<dbReference type="EMBL" id="VHLG01000007">
    <property type="protein sequence ID" value="TPW30099.1"/>
    <property type="molecule type" value="Genomic_DNA"/>
</dbReference>
<accession>A0A506UBS1</accession>
<dbReference type="AlphaFoldDB" id="A0A506UBS1"/>
<protein>
    <recommendedName>
        <fullName evidence="3">Thioesterase domain-containing protein</fullName>
    </recommendedName>
</protein>
<evidence type="ECO:0000313" key="2">
    <source>
        <dbReference type="Proteomes" id="UP000318801"/>
    </source>
</evidence>
<keyword evidence="2" id="KW-1185">Reference proteome</keyword>
<dbReference type="Proteomes" id="UP000318801">
    <property type="component" value="Unassembled WGS sequence"/>
</dbReference>
<evidence type="ECO:0000313" key="1">
    <source>
        <dbReference type="EMBL" id="TPW30099.1"/>
    </source>
</evidence>
<dbReference type="RefSeq" id="WP_181409837.1">
    <property type="nucleotide sequence ID" value="NZ_VHLG01000007.1"/>
</dbReference>
<evidence type="ECO:0008006" key="3">
    <source>
        <dbReference type="Google" id="ProtNLM"/>
    </source>
</evidence>
<dbReference type="InterPro" id="IPR029058">
    <property type="entry name" value="AB_hydrolase_fold"/>
</dbReference>
<gene>
    <name evidence="1" type="ORF">FJU08_12295</name>
</gene>
<organism evidence="1 2">
    <name type="scientific">Martelella alba</name>
    <dbReference type="NCBI Taxonomy" id="2590451"/>
    <lineage>
        <taxon>Bacteria</taxon>
        <taxon>Pseudomonadati</taxon>
        <taxon>Pseudomonadota</taxon>
        <taxon>Alphaproteobacteria</taxon>
        <taxon>Hyphomicrobiales</taxon>
        <taxon>Aurantimonadaceae</taxon>
        <taxon>Martelella</taxon>
    </lineage>
</organism>
<sequence>MAKTVSGQIYLFRGLEFFSRGFFPLNKKLAAQGIDATVFTVADDKWLAREIARNYRASPDNRPIILVGHSLGANAVISVAEDLDALGIPVALTITLDTTDRNPLIPANVTRAVNFFTDGKVLWRKISPGPGFTGTLENIDVRTPEYGGQRSMNHIDMEDKPVIHDAIIALISKTLADYPR</sequence>
<dbReference type="SUPFAM" id="SSF53474">
    <property type="entry name" value="alpha/beta-Hydrolases"/>
    <property type="match status" value="1"/>
</dbReference>
<proteinExistence type="predicted"/>
<dbReference type="Gene3D" id="3.40.50.1820">
    <property type="entry name" value="alpha/beta hydrolase"/>
    <property type="match status" value="1"/>
</dbReference>
<comment type="caution">
    <text evidence="1">The sequence shown here is derived from an EMBL/GenBank/DDBJ whole genome shotgun (WGS) entry which is preliminary data.</text>
</comment>
<name>A0A506UBS1_9HYPH</name>
<reference evidence="1 2" key="1">
    <citation type="submission" date="2019-06" db="EMBL/GenBank/DDBJ databases">
        <authorList>
            <person name="Li M."/>
        </authorList>
    </citation>
    <scope>NUCLEOTIDE SEQUENCE [LARGE SCALE GENOMIC DNA]</scope>
    <source>
        <strain evidence="1 2">BGMRC2036</strain>
    </source>
</reference>